<evidence type="ECO:0000259" key="9">
    <source>
        <dbReference type="Pfam" id="PF22692"/>
    </source>
</evidence>
<evidence type="ECO:0000256" key="5">
    <source>
        <dbReference type="RuleBase" id="RU362116"/>
    </source>
</evidence>
<dbReference type="Pfam" id="PF06429">
    <property type="entry name" value="Flg_bbr_C"/>
    <property type="match status" value="1"/>
</dbReference>
<accession>A0ABV1RI67</accession>
<dbReference type="RefSeq" id="WP_143871922.1">
    <property type="nucleotide sequence ID" value="NZ_CP041660.1"/>
</dbReference>
<evidence type="ECO:0000313" key="10">
    <source>
        <dbReference type="EMBL" id="MER2492619.1"/>
    </source>
</evidence>
<proteinExistence type="inferred from homology"/>
<keyword evidence="10" id="KW-0966">Cell projection</keyword>
<keyword evidence="10" id="KW-0969">Cilium</keyword>
<dbReference type="EMBL" id="JBELOE010000216">
    <property type="protein sequence ID" value="MER2492619.1"/>
    <property type="molecule type" value="Genomic_DNA"/>
</dbReference>
<feature type="domain" description="Flagellar hook protein FlgE D2" evidence="8">
    <location>
        <begin position="167"/>
        <end position="365"/>
    </location>
</feature>
<feature type="domain" description="Flagellar hook protein FlgE/F/G-like D1" evidence="9">
    <location>
        <begin position="83"/>
        <end position="150"/>
    </location>
</feature>
<feature type="domain" description="Flagellar basal-body/hook protein C-terminal" evidence="7">
    <location>
        <begin position="440"/>
        <end position="484"/>
    </location>
</feature>
<dbReference type="Gene3D" id="2.60.98.20">
    <property type="entry name" value="Flagellar hook protein FlgE"/>
    <property type="match status" value="1"/>
</dbReference>
<dbReference type="NCBIfam" id="TIGR03506">
    <property type="entry name" value="FlgEFG_subfam"/>
    <property type="match status" value="1"/>
</dbReference>
<comment type="subcellular location">
    <subcellularLocation>
        <location evidence="1 5">Bacterial flagellum basal body</location>
    </subcellularLocation>
</comment>
<evidence type="ECO:0000256" key="4">
    <source>
        <dbReference type="ARBA" id="ARBA00023143"/>
    </source>
</evidence>
<keyword evidence="4 5" id="KW-0975">Bacterial flagellum</keyword>
<evidence type="ECO:0000256" key="2">
    <source>
        <dbReference type="ARBA" id="ARBA00009677"/>
    </source>
</evidence>
<sequence length="485" mass="50709">MSFNIALSGISVSQKDLNTTANNIANANTTGFKESRAEFADVFASSVFGGGKTKVGDGGLTSVVAQQFSQGSLKFTTNSLDLAVTGNGFFATTPELSSRDMTFTRAGNFKLNDDNFVVTNKGNFLQVYPVNSDGTSQGVSLSTTEALRIPDSAGVPVATSSVEMTMNVDSTSTPLDPALFNPNDNTTYHASSSVTVFDSLGESHIQTTYYVKDVNAANATPPINRWYVFSSIDNDANGNPIPVDLGGTGNGTTALGGSDPDAASNTGGHITASPTGYPAGDGDFVGVPMVFDNQGSIQSINGYLPGIDAEPFIQSQRLGPTITAAQPEAGVLTNGADSTQQIILDFTEPTQFASDFEVTSLEQNGATVGRLTGVTIADDGLVSANYSNGTVDFLGRVALVRFSNDQGLQQVGNVSWKETINSGQPLAGEANTGTFGTIVSSALEQSNVDITQELVDLITSQKSFQANSRALDVNSQLQQNILQIR</sequence>
<comment type="similarity">
    <text evidence="2 5">Belongs to the flagella basal body rod proteins family.</text>
</comment>
<keyword evidence="11" id="KW-1185">Reference proteome</keyword>
<name>A0ABV1RI67_9ALTE</name>
<dbReference type="InterPro" id="IPR053967">
    <property type="entry name" value="LlgE_F_G-like_D1"/>
</dbReference>
<keyword evidence="10" id="KW-0282">Flagellum</keyword>
<dbReference type="Pfam" id="PF00460">
    <property type="entry name" value="Flg_bb_rod"/>
    <property type="match status" value="1"/>
</dbReference>
<dbReference type="InterPro" id="IPR020013">
    <property type="entry name" value="Flagellar_FlgE/F/G"/>
</dbReference>
<protein>
    <recommendedName>
        <fullName evidence="3 5">Flagellar hook protein FlgE</fullName>
    </recommendedName>
</protein>
<feature type="domain" description="Flagellar basal body rod protein N-terminal" evidence="6">
    <location>
        <begin position="3"/>
        <end position="33"/>
    </location>
</feature>
<evidence type="ECO:0000256" key="3">
    <source>
        <dbReference type="ARBA" id="ARBA00019015"/>
    </source>
</evidence>
<dbReference type="InterPro" id="IPR019776">
    <property type="entry name" value="Flagellar_basal_body_rod_CS"/>
</dbReference>
<organism evidence="10 11">
    <name type="scientific">Catenovulum sediminis</name>
    <dbReference type="NCBI Taxonomy" id="1740262"/>
    <lineage>
        <taxon>Bacteria</taxon>
        <taxon>Pseudomonadati</taxon>
        <taxon>Pseudomonadota</taxon>
        <taxon>Gammaproteobacteria</taxon>
        <taxon>Alteromonadales</taxon>
        <taxon>Alteromonadaceae</taxon>
        <taxon>Catenovulum</taxon>
    </lineage>
</organism>
<evidence type="ECO:0000259" key="6">
    <source>
        <dbReference type="Pfam" id="PF00460"/>
    </source>
</evidence>
<dbReference type="PANTHER" id="PTHR30435:SF1">
    <property type="entry name" value="FLAGELLAR HOOK PROTEIN FLGE"/>
    <property type="match status" value="1"/>
</dbReference>
<dbReference type="InterPro" id="IPR037058">
    <property type="entry name" value="Falgellar_hook_FlgE_sf"/>
</dbReference>
<evidence type="ECO:0000313" key="11">
    <source>
        <dbReference type="Proteomes" id="UP001467690"/>
    </source>
</evidence>
<dbReference type="PROSITE" id="PS00588">
    <property type="entry name" value="FLAGELLA_BB_ROD"/>
    <property type="match status" value="1"/>
</dbReference>
<dbReference type="InterPro" id="IPR010930">
    <property type="entry name" value="Flg_bb/hook_C_dom"/>
</dbReference>
<comment type="function">
    <text evidence="5">A flexible structure which links the flagellar filament to the drive apparatus in the basal body.</text>
</comment>
<dbReference type="Pfam" id="PF22692">
    <property type="entry name" value="LlgE_F_G_D1"/>
    <property type="match status" value="1"/>
</dbReference>
<evidence type="ECO:0000256" key="1">
    <source>
        <dbReference type="ARBA" id="ARBA00004117"/>
    </source>
</evidence>
<dbReference type="Pfam" id="PF07559">
    <property type="entry name" value="FlgE_D2"/>
    <property type="match status" value="1"/>
</dbReference>
<dbReference type="InterPro" id="IPR011491">
    <property type="entry name" value="FlgE_D2"/>
</dbReference>
<evidence type="ECO:0000259" key="8">
    <source>
        <dbReference type="Pfam" id="PF07559"/>
    </source>
</evidence>
<dbReference type="Proteomes" id="UP001467690">
    <property type="component" value="Unassembled WGS sequence"/>
</dbReference>
<dbReference type="InterPro" id="IPR001444">
    <property type="entry name" value="Flag_bb_rod_N"/>
</dbReference>
<evidence type="ECO:0000259" key="7">
    <source>
        <dbReference type="Pfam" id="PF06429"/>
    </source>
</evidence>
<dbReference type="NCBIfam" id="NF004240">
    <property type="entry name" value="PRK05682.1-4"/>
    <property type="match status" value="1"/>
</dbReference>
<gene>
    <name evidence="10" type="primary">flgE</name>
    <name evidence="10" type="ORF">ABS311_12105</name>
</gene>
<comment type="caution">
    <text evidence="10">The sequence shown here is derived from an EMBL/GenBank/DDBJ whole genome shotgun (WGS) entry which is preliminary data.</text>
</comment>
<dbReference type="PANTHER" id="PTHR30435">
    <property type="entry name" value="FLAGELLAR PROTEIN"/>
    <property type="match status" value="1"/>
</dbReference>
<dbReference type="SUPFAM" id="SSF117143">
    <property type="entry name" value="Flagellar hook protein flgE"/>
    <property type="match status" value="1"/>
</dbReference>
<reference evidence="10 11" key="1">
    <citation type="submission" date="2024-06" db="EMBL/GenBank/DDBJ databases">
        <authorList>
            <person name="Chen R.Y."/>
        </authorList>
    </citation>
    <scope>NUCLEOTIDE SEQUENCE [LARGE SCALE GENOMIC DNA]</scope>
    <source>
        <strain evidence="10 11">D2</strain>
    </source>
</reference>
<dbReference type="InterPro" id="IPR037925">
    <property type="entry name" value="FlgE/F/G-like"/>
</dbReference>